<evidence type="ECO:0000313" key="2">
    <source>
        <dbReference type="Proteomes" id="UP000291485"/>
    </source>
</evidence>
<dbReference type="Proteomes" id="UP000291485">
    <property type="component" value="Unassembled WGS sequence"/>
</dbReference>
<reference evidence="1 2" key="1">
    <citation type="submission" date="2019-02" db="EMBL/GenBank/DDBJ databases">
        <title>Pedobacter sp. RP-3-11 sp. nov., isolated from Arctic soil.</title>
        <authorList>
            <person name="Dahal R.H."/>
        </authorList>
    </citation>
    <scope>NUCLEOTIDE SEQUENCE [LARGE SCALE GENOMIC DNA]</scope>
    <source>
        <strain evidence="1 2">RP-3-11</strain>
    </source>
</reference>
<name>A0A4R0P891_9SPHI</name>
<dbReference type="AlphaFoldDB" id="A0A4R0P891"/>
<evidence type="ECO:0000313" key="1">
    <source>
        <dbReference type="EMBL" id="TCD12144.1"/>
    </source>
</evidence>
<accession>A0A4R0P891</accession>
<comment type="caution">
    <text evidence="1">The sequence shown here is derived from an EMBL/GenBank/DDBJ whole genome shotgun (WGS) entry which is preliminary data.</text>
</comment>
<protein>
    <submittedName>
        <fullName evidence="1">Uncharacterized protein</fullName>
    </submittedName>
</protein>
<dbReference type="OrthoDB" id="769518at2"/>
<dbReference type="RefSeq" id="WP_131556623.1">
    <property type="nucleotide sequence ID" value="NZ_SJSN01000002.1"/>
</dbReference>
<dbReference type="EMBL" id="SJSN01000002">
    <property type="protein sequence ID" value="TCD12144.1"/>
    <property type="molecule type" value="Genomic_DNA"/>
</dbReference>
<sequence>MKVKGTFIHTLKTGEKALILLTDNEEEQEKLFHYLSIDAYQFKKEIVEKEPRIELISAGYTDNEGKVVWNENYIPIPKWFEMN</sequence>
<proteinExistence type="predicted"/>
<organism evidence="1 2">
    <name type="scientific">Pedobacter frigidisoli</name>
    <dbReference type="NCBI Taxonomy" id="2530455"/>
    <lineage>
        <taxon>Bacteria</taxon>
        <taxon>Pseudomonadati</taxon>
        <taxon>Bacteroidota</taxon>
        <taxon>Sphingobacteriia</taxon>
        <taxon>Sphingobacteriales</taxon>
        <taxon>Sphingobacteriaceae</taxon>
        <taxon>Pedobacter</taxon>
    </lineage>
</organism>
<keyword evidence="2" id="KW-1185">Reference proteome</keyword>
<gene>
    <name evidence="1" type="ORF">EZ449_03770</name>
</gene>